<dbReference type="PANTHER" id="PTHR43304">
    <property type="entry name" value="PHYTOCHROME-LIKE PROTEIN CPH1"/>
    <property type="match status" value="1"/>
</dbReference>
<dbReference type="Gene3D" id="3.30.450.20">
    <property type="entry name" value="PAS domain"/>
    <property type="match status" value="2"/>
</dbReference>
<dbReference type="EMBL" id="VCYH01000003">
    <property type="protein sequence ID" value="MDN7024495.1"/>
    <property type="molecule type" value="Genomic_DNA"/>
</dbReference>
<dbReference type="RefSeq" id="WP_301663598.1">
    <property type="nucleotide sequence ID" value="NZ_VCYH01000003.1"/>
</dbReference>
<evidence type="ECO:0000313" key="9">
    <source>
        <dbReference type="Proteomes" id="UP001168338"/>
    </source>
</evidence>
<evidence type="ECO:0000256" key="5">
    <source>
        <dbReference type="ARBA" id="ARBA00022777"/>
    </source>
</evidence>
<evidence type="ECO:0000256" key="1">
    <source>
        <dbReference type="ARBA" id="ARBA00000085"/>
    </source>
</evidence>
<protein>
    <recommendedName>
        <fullName evidence="2">histidine kinase</fullName>
        <ecNumber evidence="2">2.7.13.3</ecNumber>
    </recommendedName>
</protein>
<dbReference type="InterPro" id="IPR000014">
    <property type="entry name" value="PAS"/>
</dbReference>
<dbReference type="InterPro" id="IPR035965">
    <property type="entry name" value="PAS-like_dom_sf"/>
</dbReference>
<dbReference type="SMART" id="SM00091">
    <property type="entry name" value="PAS"/>
    <property type="match status" value="2"/>
</dbReference>
<dbReference type="PANTHER" id="PTHR43304:SF1">
    <property type="entry name" value="PAC DOMAIN-CONTAINING PROTEIN"/>
    <property type="match status" value="1"/>
</dbReference>
<name>A0ABT8M984_9EURY</name>
<dbReference type="EC" id="2.7.13.3" evidence="2"/>
<dbReference type="SUPFAM" id="SSF55785">
    <property type="entry name" value="PYP-like sensor domain (PAS domain)"/>
    <property type="match status" value="2"/>
</dbReference>
<feature type="domain" description="PAS" evidence="6">
    <location>
        <begin position="169"/>
        <end position="214"/>
    </location>
</feature>
<keyword evidence="3" id="KW-0597">Phosphoprotein</keyword>
<keyword evidence="9" id="KW-1185">Reference proteome</keyword>
<keyword evidence="4" id="KW-0808">Transferase</keyword>
<dbReference type="SMART" id="SM00086">
    <property type="entry name" value="PAC"/>
    <property type="match status" value="2"/>
</dbReference>
<gene>
    <name evidence="8" type="ORF">FGU65_06265</name>
</gene>
<accession>A0ABT8M984</accession>
<dbReference type="Proteomes" id="UP001168338">
    <property type="component" value="Unassembled WGS sequence"/>
</dbReference>
<evidence type="ECO:0000256" key="2">
    <source>
        <dbReference type="ARBA" id="ARBA00012438"/>
    </source>
</evidence>
<proteinExistence type="predicted"/>
<dbReference type="InterPro" id="IPR003661">
    <property type="entry name" value="HisK_dim/P_dom"/>
</dbReference>
<sequence length="363" mass="41029">MHRRSDPEQDWDTLRRRIIGLGERSIHKSYYPELQSRLAELERFRAILDQTNDAIFLIDAWTGLLVDANESAWVQLGYKRGDLMQTPFCNLIAPEKRIWFLDFFAAGKNPSRRQQAVTAGLLAAGGTEVPVEVTIRFVTFGEEQYAVAVARDITERMRAEEELRIKESALESSTNGILIADVEGYPIYANPAFLQMFAFASVDALSDRPVAEFFDCGRAGANLLERLVATGSLIGEGLGRRSDGLLFNIQISGSIVRNDAGDPLCMMFICMDITERKAAERIQREAYEQLRRNIEQFAILGDHIRNPLQVIVGLAEMIEDPLTATILSQSRRIDGIITELDRGWVESESVRRYLKRREPVAEE</sequence>
<evidence type="ECO:0000313" key="8">
    <source>
        <dbReference type="EMBL" id="MDN7024495.1"/>
    </source>
</evidence>
<comment type="catalytic activity">
    <reaction evidence="1">
        <text>ATP + protein L-histidine = ADP + protein N-phospho-L-histidine.</text>
        <dbReference type="EC" id="2.7.13.3"/>
    </reaction>
</comment>
<dbReference type="InterPro" id="IPR000700">
    <property type="entry name" value="PAS-assoc_C"/>
</dbReference>
<dbReference type="NCBIfam" id="TIGR00229">
    <property type="entry name" value="sensory_box"/>
    <property type="match status" value="2"/>
</dbReference>
<evidence type="ECO:0000259" key="7">
    <source>
        <dbReference type="PROSITE" id="PS50113"/>
    </source>
</evidence>
<dbReference type="PROSITE" id="PS50113">
    <property type="entry name" value="PAC"/>
    <property type="match status" value="2"/>
</dbReference>
<dbReference type="PROSITE" id="PS50112">
    <property type="entry name" value="PAS"/>
    <property type="match status" value="2"/>
</dbReference>
<feature type="domain" description="PAC" evidence="7">
    <location>
        <begin position="115"/>
        <end position="165"/>
    </location>
</feature>
<evidence type="ECO:0000256" key="4">
    <source>
        <dbReference type="ARBA" id="ARBA00022679"/>
    </source>
</evidence>
<dbReference type="InterPro" id="IPR001610">
    <property type="entry name" value="PAC"/>
</dbReference>
<reference evidence="8" key="1">
    <citation type="submission" date="2019-05" db="EMBL/GenBank/DDBJ databases">
        <title>Methanoculleus sp. FWC-SCC1, a methanogenic archaeon isolated from deep marine cold seep.</title>
        <authorList>
            <person name="Chen Y.-W."/>
            <person name="Chen S.-C."/>
            <person name="Teng N.-H."/>
            <person name="Lai M.-C."/>
        </authorList>
    </citation>
    <scope>NUCLEOTIDE SEQUENCE</scope>
    <source>
        <strain evidence="8">FWC-SCC1</strain>
    </source>
</reference>
<dbReference type="SMART" id="SM00388">
    <property type="entry name" value="HisKA"/>
    <property type="match status" value="1"/>
</dbReference>
<evidence type="ECO:0000259" key="6">
    <source>
        <dbReference type="PROSITE" id="PS50112"/>
    </source>
</evidence>
<feature type="domain" description="PAC" evidence="7">
    <location>
        <begin position="233"/>
        <end position="285"/>
    </location>
</feature>
<dbReference type="InterPro" id="IPR052162">
    <property type="entry name" value="Sensor_kinase/Photoreceptor"/>
</dbReference>
<comment type="caution">
    <text evidence="8">The sequence shown here is derived from an EMBL/GenBank/DDBJ whole genome shotgun (WGS) entry which is preliminary data.</text>
</comment>
<organism evidence="8 9">
    <name type="scientific">Methanoculleus frigidifontis</name>
    <dbReference type="NCBI Taxonomy" id="2584085"/>
    <lineage>
        <taxon>Archaea</taxon>
        <taxon>Methanobacteriati</taxon>
        <taxon>Methanobacteriota</taxon>
        <taxon>Stenosarchaea group</taxon>
        <taxon>Methanomicrobia</taxon>
        <taxon>Methanomicrobiales</taxon>
        <taxon>Methanomicrobiaceae</taxon>
        <taxon>Methanoculleus</taxon>
    </lineage>
</organism>
<keyword evidence="5" id="KW-0418">Kinase</keyword>
<dbReference type="Pfam" id="PF13426">
    <property type="entry name" value="PAS_9"/>
    <property type="match status" value="2"/>
</dbReference>
<dbReference type="CDD" id="cd00130">
    <property type="entry name" value="PAS"/>
    <property type="match status" value="2"/>
</dbReference>
<evidence type="ECO:0000256" key="3">
    <source>
        <dbReference type="ARBA" id="ARBA00022553"/>
    </source>
</evidence>
<feature type="domain" description="PAS" evidence="6">
    <location>
        <begin position="40"/>
        <end position="97"/>
    </location>
</feature>